<gene>
    <name evidence="1" type="ORF">LVY65_02445</name>
</gene>
<comment type="caution">
    <text evidence="1">The sequence shown here is derived from an EMBL/GenBank/DDBJ whole genome shotgun (WGS) entry which is preliminary data.</text>
</comment>
<protein>
    <submittedName>
        <fullName evidence="1">Uncharacterized protein</fullName>
    </submittedName>
</protein>
<name>A0A9X1QHR1_9SPHN</name>
<sequence length="108" mass="11282">MTAPPATAGPSAALGQTAYANGLHVRPISVVEDSRCPTDVTCVWAGRLVVRSEVSGGSWHRTLELELGKSQQVADGALTLVAAVPAKVAGTQTDPRAYRFTFDFQGGL</sequence>
<evidence type="ECO:0000313" key="2">
    <source>
        <dbReference type="Proteomes" id="UP001139410"/>
    </source>
</evidence>
<organism evidence="1 2">
    <name type="scientific">Sphingomonas cremea</name>
    <dbReference type="NCBI Taxonomy" id="2904799"/>
    <lineage>
        <taxon>Bacteria</taxon>
        <taxon>Pseudomonadati</taxon>
        <taxon>Pseudomonadota</taxon>
        <taxon>Alphaproteobacteria</taxon>
        <taxon>Sphingomonadales</taxon>
        <taxon>Sphingomonadaceae</taxon>
        <taxon>Sphingomonas</taxon>
    </lineage>
</organism>
<keyword evidence="2" id="KW-1185">Reference proteome</keyword>
<dbReference type="AlphaFoldDB" id="A0A9X1QHR1"/>
<dbReference type="EMBL" id="JAKFGM010000001">
    <property type="protein sequence ID" value="MCF2513928.1"/>
    <property type="molecule type" value="Genomic_DNA"/>
</dbReference>
<evidence type="ECO:0000313" key="1">
    <source>
        <dbReference type="EMBL" id="MCF2513928.1"/>
    </source>
</evidence>
<dbReference type="RefSeq" id="WP_235066419.1">
    <property type="nucleotide sequence ID" value="NZ_JAKFGM010000001.1"/>
</dbReference>
<accession>A0A9X1QHR1</accession>
<reference evidence="1" key="1">
    <citation type="submission" date="2022-01" db="EMBL/GenBank/DDBJ databases">
        <authorList>
            <person name="Jo J.-H."/>
            <person name="Im W.-T."/>
        </authorList>
    </citation>
    <scope>NUCLEOTIDE SEQUENCE</scope>
    <source>
        <strain evidence="1">G124</strain>
    </source>
</reference>
<proteinExistence type="predicted"/>
<dbReference type="Proteomes" id="UP001139410">
    <property type="component" value="Unassembled WGS sequence"/>
</dbReference>